<comment type="caution">
    <text evidence="1">The sequence shown here is derived from an EMBL/GenBank/DDBJ whole genome shotgun (WGS) entry which is preliminary data.</text>
</comment>
<name>A0A0F8WR43_9ZZZZ</name>
<reference evidence="1" key="1">
    <citation type="journal article" date="2015" name="Nature">
        <title>Complex archaea that bridge the gap between prokaryotes and eukaryotes.</title>
        <authorList>
            <person name="Spang A."/>
            <person name="Saw J.H."/>
            <person name="Jorgensen S.L."/>
            <person name="Zaremba-Niedzwiedzka K."/>
            <person name="Martijn J."/>
            <person name="Lind A.E."/>
            <person name="van Eijk R."/>
            <person name="Schleper C."/>
            <person name="Guy L."/>
            <person name="Ettema T.J."/>
        </authorList>
    </citation>
    <scope>NUCLEOTIDE SEQUENCE</scope>
</reference>
<sequence>MKKRIDKGSIVVGYVHPKMVHGEFPNLLGAACLDRRNNIRAVYA</sequence>
<proteinExistence type="predicted"/>
<accession>A0A0F8WR43</accession>
<dbReference type="EMBL" id="LAZR01063627">
    <property type="protein sequence ID" value="KKK59138.1"/>
    <property type="molecule type" value="Genomic_DNA"/>
</dbReference>
<evidence type="ECO:0000313" key="1">
    <source>
        <dbReference type="EMBL" id="KKK59138.1"/>
    </source>
</evidence>
<gene>
    <name evidence="1" type="ORF">LCGC14_3037380</name>
</gene>
<feature type="non-terminal residue" evidence="1">
    <location>
        <position position="44"/>
    </location>
</feature>
<dbReference type="AlphaFoldDB" id="A0A0F8WR43"/>
<organism evidence="1">
    <name type="scientific">marine sediment metagenome</name>
    <dbReference type="NCBI Taxonomy" id="412755"/>
    <lineage>
        <taxon>unclassified sequences</taxon>
        <taxon>metagenomes</taxon>
        <taxon>ecological metagenomes</taxon>
    </lineage>
</organism>
<protein>
    <submittedName>
        <fullName evidence="1">Uncharacterized protein</fullName>
    </submittedName>
</protein>